<accession>A0A0G0VSZ3</accession>
<evidence type="ECO:0008006" key="3">
    <source>
        <dbReference type="Google" id="ProtNLM"/>
    </source>
</evidence>
<gene>
    <name evidence="1" type="ORF">UU56_C0011G0028</name>
</gene>
<organism evidence="1 2">
    <name type="scientific">Candidatus Curtissbacteria bacterium GW2011_GWA2_41_24</name>
    <dbReference type="NCBI Taxonomy" id="1618411"/>
    <lineage>
        <taxon>Bacteria</taxon>
        <taxon>Candidatus Curtissiibacteriota</taxon>
    </lineage>
</organism>
<reference evidence="1 2" key="1">
    <citation type="journal article" date="2015" name="Nature">
        <title>rRNA introns, odd ribosomes, and small enigmatic genomes across a large radiation of phyla.</title>
        <authorList>
            <person name="Brown C.T."/>
            <person name="Hug L.A."/>
            <person name="Thomas B.C."/>
            <person name="Sharon I."/>
            <person name="Castelle C.J."/>
            <person name="Singh A."/>
            <person name="Wilkins M.J."/>
            <person name="Williams K.H."/>
            <person name="Banfield J.F."/>
        </authorList>
    </citation>
    <scope>NUCLEOTIDE SEQUENCE [LARGE SCALE GENOMIC DNA]</scope>
</reference>
<name>A0A0G0VSZ3_9BACT</name>
<evidence type="ECO:0000313" key="2">
    <source>
        <dbReference type="Proteomes" id="UP000034493"/>
    </source>
</evidence>
<evidence type="ECO:0000313" key="1">
    <source>
        <dbReference type="EMBL" id="KKS04034.1"/>
    </source>
</evidence>
<proteinExistence type="predicted"/>
<dbReference type="AlphaFoldDB" id="A0A0G0VSZ3"/>
<dbReference type="EMBL" id="LCBC01000011">
    <property type="protein sequence ID" value="KKS04034.1"/>
    <property type="molecule type" value="Genomic_DNA"/>
</dbReference>
<protein>
    <recommendedName>
        <fullName evidence="3">Cell division protein FtsQ</fullName>
    </recommendedName>
</protein>
<dbReference type="Proteomes" id="UP000034493">
    <property type="component" value="Unassembled WGS sequence"/>
</dbReference>
<sequence>MGNDEVVIYNQQGQLAIFSSKKDKEVQVDSLQQVISKAKIESAKIAKIDLRFDKPVISYRQ</sequence>
<comment type="caution">
    <text evidence="1">The sequence shown here is derived from an EMBL/GenBank/DDBJ whole genome shotgun (WGS) entry which is preliminary data.</text>
</comment>